<dbReference type="InterPro" id="IPR013611">
    <property type="entry name" value="Transp-assoc_OB_typ2"/>
</dbReference>
<evidence type="ECO:0000256" key="1">
    <source>
        <dbReference type="ARBA" id="ARBA00022448"/>
    </source>
</evidence>
<organism evidence="5 6">
    <name type="scientific">Pontibacter saemangeumensis</name>
    <dbReference type="NCBI Taxonomy" id="1084525"/>
    <lineage>
        <taxon>Bacteria</taxon>
        <taxon>Pseudomonadati</taxon>
        <taxon>Bacteroidota</taxon>
        <taxon>Cytophagia</taxon>
        <taxon>Cytophagales</taxon>
        <taxon>Hymenobacteraceae</taxon>
        <taxon>Pontibacter</taxon>
    </lineage>
</organism>
<dbReference type="SUPFAM" id="SSF52540">
    <property type="entry name" value="P-loop containing nucleoside triphosphate hydrolases"/>
    <property type="match status" value="1"/>
</dbReference>
<dbReference type="PROSITE" id="PS50893">
    <property type="entry name" value="ABC_TRANSPORTER_2"/>
    <property type="match status" value="1"/>
</dbReference>
<gene>
    <name evidence="5" type="ORF">GCM10023188_04690</name>
</gene>
<dbReference type="PANTHER" id="PTHR42781">
    <property type="entry name" value="SPERMIDINE/PUTRESCINE IMPORT ATP-BINDING PROTEIN POTA"/>
    <property type="match status" value="1"/>
</dbReference>
<protein>
    <submittedName>
        <fullName evidence="5">ABC transporter ATP-binding protein</fullName>
    </submittedName>
</protein>
<evidence type="ECO:0000313" key="6">
    <source>
        <dbReference type="Proteomes" id="UP001500552"/>
    </source>
</evidence>
<dbReference type="InterPro" id="IPR008995">
    <property type="entry name" value="Mo/tungstate-bd_C_term_dom"/>
</dbReference>
<reference evidence="6" key="1">
    <citation type="journal article" date="2019" name="Int. J. Syst. Evol. Microbiol.">
        <title>The Global Catalogue of Microorganisms (GCM) 10K type strain sequencing project: providing services to taxonomists for standard genome sequencing and annotation.</title>
        <authorList>
            <consortium name="The Broad Institute Genomics Platform"/>
            <consortium name="The Broad Institute Genome Sequencing Center for Infectious Disease"/>
            <person name="Wu L."/>
            <person name="Ma J."/>
        </authorList>
    </citation>
    <scope>NUCLEOTIDE SEQUENCE [LARGE SCALE GENOMIC DNA]</scope>
    <source>
        <strain evidence="6">JCM 17926</strain>
    </source>
</reference>
<dbReference type="GO" id="GO:0005524">
    <property type="term" value="F:ATP binding"/>
    <property type="evidence" value="ECO:0007669"/>
    <property type="project" value="UniProtKB-KW"/>
</dbReference>
<dbReference type="Pfam" id="PF08402">
    <property type="entry name" value="TOBE_2"/>
    <property type="match status" value="1"/>
</dbReference>
<dbReference type="SUPFAM" id="SSF50331">
    <property type="entry name" value="MOP-like"/>
    <property type="match status" value="1"/>
</dbReference>
<comment type="caution">
    <text evidence="5">The sequence shown here is derived from an EMBL/GenBank/DDBJ whole genome shotgun (WGS) entry which is preliminary data.</text>
</comment>
<dbReference type="RefSeq" id="WP_345156541.1">
    <property type="nucleotide sequence ID" value="NZ_BAABHC010000002.1"/>
</dbReference>
<dbReference type="PANTHER" id="PTHR42781:SF4">
    <property type="entry name" value="SPERMIDINE_PUTRESCINE IMPORT ATP-BINDING PROTEIN POTA"/>
    <property type="match status" value="1"/>
</dbReference>
<dbReference type="Pfam" id="PF00005">
    <property type="entry name" value="ABC_tran"/>
    <property type="match status" value="1"/>
</dbReference>
<feature type="domain" description="ABC transporter" evidence="4">
    <location>
        <begin position="4"/>
        <end position="231"/>
    </location>
</feature>
<keyword evidence="6" id="KW-1185">Reference proteome</keyword>
<keyword evidence="2" id="KW-0547">Nucleotide-binding</keyword>
<dbReference type="InterPro" id="IPR017871">
    <property type="entry name" value="ABC_transporter-like_CS"/>
</dbReference>
<dbReference type="InterPro" id="IPR003593">
    <property type="entry name" value="AAA+_ATPase"/>
</dbReference>
<keyword evidence="3 5" id="KW-0067">ATP-binding</keyword>
<dbReference type="Proteomes" id="UP001500552">
    <property type="component" value="Unassembled WGS sequence"/>
</dbReference>
<keyword evidence="1" id="KW-0813">Transport</keyword>
<dbReference type="Gene3D" id="3.40.50.300">
    <property type="entry name" value="P-loop containing nucleotide triphosphate hydrolases"/>
    <property type="match status" value="1"/>
</dbReference>
<evidence type="ECO:0000259" key="4">
    <source>
        <dbReference type="PROSITE" id="PS50893"/>
    </source>
</evidence>
<evidence type="ECO:0000256" key="3">
    <source>
        <dbReference type="ARBA" id="ARBA00022840"/>
    </source>
</evidence>
<dbReference type="EMBL" id="BAABHC010000002">
    <property type="protein sequence ID" value="GAA4424625.1"/>
    <property type="molecule type" value="Genomic_DNA"/>
</dbReference>
<dbReference type="PROSITE" id="PS00211">
    <property type="entry name" value="ABC_TRANSPORTER_1"/>
    <property type="match status" value="2"/>
</dbReference>
<evidence type="ECO:0000256" key="2">
    <source>
        <dbReference type="ARBA" id="ARBA00022741"/>
    </source>
</evidence>
<name>A0ABP8L865_9BACT</name>
<dbReference type="InterPro" id="IPR050093">
    <property type="entry name" value="ABC_SmlMolc_Importer"/>
</dbReference>
<dbReference type="InterPro" id="IPR003439">
    <property type="entry name" value="ABC_transporter-like_ATP-bd"/>
</dbReference>
<proteinExistence type="predicted"/>
<evidence type="ECO:0000313" key="5">
    <source>
        <dbReference type="EMBL" id="GAA4424625.1"/>
    </source>
</evidence>
<dbReference type="InterPro" id="IPR027417">
    <property type="entry name" value="P-loop_NTPase"/>
</dbReference>
<accession>A0ABP8L865</accession>
<dbReference type="SMART" id="SM00382">
    <property type="entry name" value="AAA"/>
    <property type="match status" value="1"/>
</dbReference>
<sequence length="327" mass="35980">MNFLEVNGVSIEEEGAFVLKDISFSQGELQKIAIAGETGSGKSTLLKIIAGYIQPGAGAVFFEETRVKGPAEKLVPGHPGIAYLSQQFELPKSLRVEQVLRYANTLTAAEAETLYAVCRISHLLHRRTDHLSGGERQRIAMARLLTSAPRLLLLDEPYSNLDMVHKELLKAVIRDIGEELHITCTLISHDPLDTLSWADEIIVMKNGQVQQQASPAKIYRQPANTYIAGLFGNYNLLPPAQAHAFSRLPGIALHGKSVLIRPENLRLAANESEGVAGKVQQVHFFGSYYELDVQLPEATLRLKTNSLSVAKGETVYIAVAPDDVWYI</sequence>